<dbReference type="Proteomes" id="UP000215914">
    <property type="component" value="Chromosome 1"/>
</dbReference>
<evidence type="ECO:0000256" key="1">
    <source>
        <dbReference type="SAM" id="Phobius"/>
    </source>
</evidence>
<dbReference type="InParanoid" id="A0A251VPP9"/>
<protein>
    <submittedName>
        <fullName evidence="3">Uncharacterized protein</fullName>
    </submittedName>
</protein>
<evidence type="ECO:0000313" key="3">
    <source>
        <dbReference type="EMBL" id="OTG37012.1"/>
    </source>
</evidence>
<reference evidence="2" key="3">
    <citation type="submission" date="2020-06" db="EMBL/GenBank/DDBJ databases">
        <title>Helianthus annuus Genome sequencing and assembly Release 2.</title>
        <authorList>
            <person name="Gouzy J."/>
            <person name="Langlade N."/>
            <person name="Munos S."/>
        </authorList>
    </citation>
    <scope>NUCLEOTIDE SEQUENCE</scope>
    <source>
        <tissue evidence="2">Leaves</tissue>
    </source>
</reference>
<organism evidence="3 4">
    <name type="scientific">Helianthus annuus</name>
    <name type="common">Common sunflower</name>
    <dbReference type="NCBI Taxonomy" id="4232"/>
    <lineage>
        <taxon>Eukaryota</taxon>
        <taxon>Viridiplantae</taxon>
        <taxon>Streptophyta</taxon>
        <taxon>Embryophyta</taxon>
        <taxon>Tracheophyta</taxon>
        <taxon>Spermatophyta</taxon>
        <taxon>Magnoliopsida</taxon>
        <taxon>eudicotyledons</taxon>
        <taxon>Gunneridae</taxon>
        <taxon>Pentapetalae</taxon>
        <taxon>asterids</taxon>
        <taxon>campanulids</taxon>
        <taxon>Asterales</taxon>
        <taxon>Asteraceae</taxon>
        <taxon>Asteroideae</taxon>
        <taxon>Heliantheae alliance</taxon>
        <taxon>Heliantheae</taxon>
        <taxon>Helianthus</taxon>
    </lineage>
</organism>
<dbReference type="Gramene" id="mRNA:HanXRQr2_Chr01g0020801">
    <property type="protein sequence ID" value="mRNA:HanXRQr2_Chr01g0020801"/>
    <property type="gene ID" value="HanXRQr2_Chr01g0020801"/>
</dbReference>
<keyword evidence="1" id="KW-1133">Transmembrane helix</keyword>
<gene>
    <name evidence="3" type="ORF">HannXRQ_Chr01g0014171</name>
    <name evidence="2" type="ORF">HanXRQr2_Chr01g0020801</name>
</gene>
<reference evidence="2 4" key="1">
    <citation type="journal article" date="2017" name="Nature">
        <title>The sunflower genome provides insights into oil metabolism, flowering and Asterid evolution.</title>
        <authorList>
            <person name="Badouin H."/>
            <person name="Gouzy J."/>
            <person name="Grassa C.J."/>
            <person name="Murat F."/>
            <person name="Staton S.E."/>
            <person name="Cottret L."/>
            <person name="Lelandais-Briere C."/>
            <person name="Owens G.L."/>
            <person name="Carrere S."/>
            <person name="Mayjonade B."/>
            <person name="Legrand L."/>
            <person name="Gill N."/>
            <person name="Kane N.C."/>
            <person name="Bowers J.E."/>
            <person name="Hubner S."/>
            <person name="Bellec A."/>
            <person name="Berard A."/>
            <person name="Berges H."/>
            <person name="Blanchet N."/>
            <person name="Boniface M.C."/>
            <person name="Brunel D."/>
            <person name="Catrice O."/>
            <person name="Chaidir N."/>
            <person name="Claudel C."/>
            <person name="Donnadieu C."/>
            <person name="Faraut T."/>
            <person name="Fievet G."/>
            <person name="Helmstetter N."/>
            <person name="King M."/>
            <person name="Knapp S.J."/>
            <person name="Lai Z."/>
            <person name="Le Paslier M.C."/>
            <person name="Lippi Y."/>
            <person name="Lorenzon L."/>
            <person name="Mandel J.R."/>
            <person name="Marage G."/>
            <person name="Marchand G."/>
            <person name="Marquand E."/>
            <person name="Bret-Mestries E."/>
            <person name="Morien E."/>
            <person name="Nambeesan S."/>
            <person name="Nguyen T."/>
            <person name="Pegot-Espagnet P."/>
            <person name="Pouilly N."/>
            <person name="Raftis F."/>
            <person name="Sallet E."/>
            <person name="Schiex T."/>
            <person name="Thomas J."/>
            <person name="Vandecasteele C."/>
            <person name="Vares D."/>
            <person name="Vear F."/>
            <person name="Vautrin S."/>
            <person name="Crespi M."/>
            <person name="Mangin B."/>
            <person name="Burke J.M."/>
            <person name="Salse J."/>
            <person name="Munos S."/>
            <person name="Vincourt P."/>
            <person name="Rieseberg L.H."/>
            <person name="Langlade N.B."/>
        </authorList>
    </citation>
    <scope>NUCLEOTIDE SEQUENCE [LARGE SCALE GENOMIC DNA]</scope>
    <source>
        <strain evidence="4">cv. SF193</strain>
        <tissue evidence="2">Leaves</tissue>
    </source>
</reference>
<dbReference type="AlphaFoldDB" id="A0A251VPP9"/>
<dbReference type="EMBL" id="MNCJ02000316">
    <property type="protein sequence ID" value="KAF5821950.1"/>
    <property type="molecule type" value="Genomic_DNA"/>
</dbReference>
<sequence length="59" mass="6828">MKVVDNGGYVVVRTKMLITYSHHVLYPRYYGKRLVHGATFPNCLVSMLGIYIYYKITAL</sequence>
<evidence type="ECO:0000313" key="2">
    <source>
        <dbReference type="EMBL" id="KAF5821950.1"/>
    </source>
</evidence>
<evidence type="ECO:0000313" key="4">
    <source>
        <dbReference type="Proteomes" id="UP000215914"/>
    </source>
</evidence>
<proteinExistence type="predicted"/>
<keyword evidence="4" id="KW-1185">Reference proteome</keyword>
<name>A0A251VPP9_HELAN</name>
<keyword evidence="1" id="KW-0472">Membrane</keyword>
<reference evidence="3" key="2">
    <citation type="submission" date="2017-02" db="EMBL/GenBank/DDBJ databases">
        <title>Sunflower complete genome.</title>
        <authorList>
            <person name="Langlade N."/>
            <person name="Munos S."/>
        </authorList>
    </citation>
    <scope>NUCLEOTIDE SEQUENCE [LARGE SCALE GENOMIC DNA]</scope>
    <source>
        <tissue evidence="3">Leaves</tissue>
    </source>
</reference>
<feature type="transmembrane region" description="Helical" evidence="1">
    <location>
        <begin position="34"/>
        <end position="54"/>
    </location>
</feature>
<accession>A0A251VPP9</accession>
<keyword evidence="1" id="KW-0812">Transmembrane</keyword>
<dbReference type="EMBL" id="CM007890">
    <property type="protein sequence ID" value="OTG37012.1"/>
    <property type="molecule type" value="Genomic_DNA"/>
</dbReference>